<dbReference type="InParanoid" id="G8ZNT3"/>
<dbReference type="PANTHER" id="PTHR28002:SF1">
    <property type="entry name" value="MIOREX COMPLEX COMPONENT 11"/>
    <property type="match status" value="1"/>
</dbReference>
<proteinExistence type="predicted"/>
<dbReference type="AlphaFoldDB" id="G8ZNT3"/>
<evidence type="ECO:0000313" key="1">
    <source>
        <dbReference type="EMBL" id="CCE90277.1"/>
    </source>
</evidence>
<dbReference type="HOGENOM" id="CLU_110375_0_0_1"/>
<dbReference type="OrthoDB" id="5580261at2759"/>
<dbReference type="KEGG" id="tdl:TDEL_0B01480"/>
<dbReference type="RefSeq" id="XP_003679488.1">
    <property type="nucleotide sequence ID" value="XM_003679440.1"/>
</dbReference>
<dbReference type="InterPro" id="IPR018811">
    <property type="entry name" value="MRX11"/>
</dbReference>
<dbReference type="eggNOG" id="ENOG502S09K">
    <property type="taxonomic scope" value="Eukaryota"/>
</dbReference>
<evidence type="ECO:0000313" key="2">
    <source>
        <dbReference type="Proteomes" id="UP000005627"/>
    </source>
</evidence>
<protein>
    <submittedName>
        <fullName evidence="1">Uncharacterized protein</fullName>
    </submittedName>
</protein>
<dbReference type="Pfam" id="PF10306">
    <property type="entry name" value="FLILHELTA"/>
    <property type="match status" value="1"/>
</dbReference>
<organism evidence="1 2">
    <name type="scientific">Torulaspora delbrueckii</name>
    <name type="common">Yeast</name>
    <name type="synonym">Candida colliculosa</name>
    <dbReference type="NCBI Taxonomy" id="4950"/>
    <lineage>
        <taxon>Eukaryota</taxon>
        <taxon>Fungi</taxon>
        <taxon>Dikarya</taxon>
        <taxon>Ascomycota</taxon>
        <taxon>Saccharomycotina</taxon>
        <taxon>Saccharomycetes</taxon>
        <taxon>Saccharomycetales</taxon>
        <taxon>Saccharomycetaceae</taxon>
        <taxon>Torulaspora</taxon>
    </lineage>
</organism>
<dbReference type="GeneID" id="11504119"/>
<gene>
    <name evidence="1" type="primary">TDEL0B01480</name>
    <name evidence="1" type="ORF">TDEL_0B01480</name>
</gene>
<dbReference type="PANTHER" id="PTHR28002">
    <property type="entry name" value="MIOREX COMPLEX COMPONENT 11"/>
    <property type="match status" value="1"/>
</dbReference>
<dbReference type="FunCoup" id="G8ZNT3">
    <property type="interactions" value="19"/>
</dbReference>
<dbReference type="STRING" id="1076872.G8ZNT3"/>
<dbReference type="Proteomes" id="UP000005627">
    <property type="component" value="Chromosome 2"/>
</dbReference>
<dbReference type="EMBL" id="HE616743">
    <property type="protein sequence ID" value="CCE90277.1"/>
    <property type="molecule type" value="Genomic_DNA"/>
</dbReference>
<sequence length="219" mass="24751">MSISRPVTSILSVRLLFRRAIAVSSFRCNTGLLRNYSVQNVDKIANKEPIVKGEKAKGQDKLHKIIAKSKLLSRLNKNPKFSTYFNRLSDAGVTSSVTSFLILHEVTAIVPLFGLWWVLYQLDLHDQYELPLYFTNLLNQCGEAMEKLVGDEYSEGLDRNRLILAGAISYALVKMFYPVRVLLSLWGAPYLGRWLLKPISKLRNTGKSKAQKNGSQSTK</sequence>
<name>G8ZNT3_TORDE</name>
<reference evidence="1 2" key="1">
    <citation type="journal article" date="2011" name="Proc. Natl. Acad. Sci. U.S.A.">
        <title>Evolutionary erosion of yeast sex chromosomes by mating-type switching accidents.</title>
        <authorList>
            <person name="Gordon J.L."/>
            <person name="Armisen D."/>
            <person name="Proux-Wera E."/>
            <person name="Oheigeartaigh S.S."/>
            <person name="Byrne K.P."/>
            <person name="Wolfe K.H."/>
        </authorList>
    </citation>
    <scope>NUCLEOTIDE SEQUENCE [LARGE SCALE GENOMIC DNA]</scope>
    <source>
        <strain evidence="2">ATCC 10662 / CBS 1146 / NBRC 0425 / NCYC 2629 / NRRL Y-866</strain>
    </source>
</reference>
<keyword evidence="2" id="KW-1185">Reference proteome</keyword>
<dbReference type="GO" id="GO:0005739">
    <property type="term" value="C:mitochondrion"/>
    <property type="evidence" value="ECO:0007669"/>
    <property type="project" value="TreeGrafter"/>
</dbReference>
<accession>G8ZNT3</accession>